<comment type="caution">
    <text evidence="3">The sequence shown here is derived from an EMBL/GenBank/DDBJ whole genome shotgun (WGS) entry which is preliminary data.</text>
</comment>
<dbReference type="EMBL" id="JAGILA010000001">
    <property type="protein sequence ID" value="MBP2234299.1"/>
    <property type="molecule type" value="Genomic_DNA"/>
</dbReference>
<evidence type="ECO:0000256" key="1">
    <source>
        <dbReference type="SAM" id="MobiDB-lite"/>
    </source>
</evidence>
<dbReference type="Proteomes" id="UP000730739">
    <property type="component" value="Unassembled WGS sequence"/>
</dbReference>
<name>A0ABS4QW55_9HYPH</name>
<keyword evidence="2" id="KW-0812">Transmembrane</keyword>
<evidence type="ECO:0000256" key="2">
    <source>
        <dbReference type="SAM" id="Phobius"/>
    </source>
</evidence>
<keyword evidence="2" id="KW-1133">Transmembrane helix</keyword>
<evidence type="ECO:0008006" key="5">
    <source>
        <dbReference type="Google" id="ProtNLM"/>
    </source>
</evidence>
<dbReference type="RefSeq" id="WP_209601098.1">
    <property type="nucleotide sequence ID" value="NZ_JAGILA010000001.1"/>
</dbReference>
<evidence type="ECO:0000313" key="4">
    <source>
        <dbReference type="Proteomes" id="UP000730739"/>
    </source>
</evidence>
<proteinExistence type="predicted"/>
<accession>A0ABS4QW55</accession>
<keyword evidence="2" id="KW-0472">Membrane</keyword>
<feature type="transmembrane region" description="Helical" evidence="2">
    <location>
        <begin position="66"/>
        <end position="87"/>
    </location>
</feature>
<reference evidence="3 4" key="1">
    <citation type="submission" date="2021-03" db="EMBL/GenBank/DDBJ databases">
        <title>Genomic Encyclopedia of Type Strains, Phase IV (KMG-IV): sequencing the most valuable type-strain genomes for metagenomic binning, comparative biology and taxonomic classification.</title>
        <authorList>
            <person name="Goeker M."/>
        </authorList>
    </citation>
    <scope>NUCLEOTIDE SEQUENCE [LARGE SCALE GENOMIC DNA]</scope>
    <source>
        <strain evidence="3 4">DSM 13372</strain>
    </source>
</reference>
<sequence length="88" mass="8978">MHQMEDSGGSSTNPAPGQPTGDYGAMDQETGPHRQTAAGPADVPGHDAAGGETWNRVLGDNTSAGMVRLLGAVALFILVGASLFWLAD</sequence>
<evidence type="ECO:0000313" key="3">
    <source>
        <dbReference type="EMBL" id="MBP2234299.1"/>
    </source>
</evidence>
<feature type="region of interest" description="Disordered" evidence="1">
    <location>
        <begin position="1"/>
        <end position="57"/>
    </location>
</feature>
<gene>
    <name evidence="3" type="ORF">J2Z31_000789</name>
</gene>
<protein>
    <recommendedName>
        <fullName evidence="5">Transmembrane protein</fullName>
    </recommendedName>
</protein>
<organism evidence="3 4">
    <name type="scientific">Sinorhizobium kostiense</name>
    <dbReference type="NCBI Taxonomy" id="76747"/>
    <lineage>
        <taxon>Bacteria</taxon>
        <taxon>Pseudomonadati</taxon>
        <taxon>Pseudomonadota</taxon>
        <taxon>Alphaproteobacteria</taxon>
        <taxon>Hyphomicrobiales</taxon>
        <taxon>Rhizobiaceae</taxon>
        <taxon>Sinorhizobium/Ensifer group</taxon>
        <taxon>Sinorhizobium</taxon>
    </lineage>
</organism>
<keyword evidence="4" id="KW-1185">Reference proteome</keyword>